<dbReference type="PANTHER" id="PTHR33332">
    <property type="entry name" value="REVERSE TRANSCRIPTASE DOMAIN-CONTAINING PROTEIN"/>
    <property type="match status" value="1"/>
</dbReference>
<accession>A0A7J6XZA0</accession>
<protein>
    <recommendedName>
        <fullName evidence="1">Reverse transcriptase domain-containing protein</fullName>
    </recommendedName>
</protein>
<evidence type="ECO:0000313" key="3">
    <source>
        <dbReference type="Proteomes" id="UP000583944"/>
    </source>
</evidence>
<dbReference type="Pfam" id="PF00078">
    <property type="entry name" value="RVT_1"/>
    <property type="match status" value="1"/>
</dbReference>
<sequence>MHICVCALWCPLSRRYPYIWIGRAFVYVYIQSLLCGRCATARGGDRHSGRRPMLRGVPQGSVLGPYLFSLYVHPLLNLLNSFAGVTADMYADDLSIIVKGQSREDAIPTANMVLKKLHAWSQENGLAISPSKCEAACFTLSAHTESDYDREGKWPLVLAGCEIPVMTMGAAQTTKLLGMDLDPRLTLDVVPPNNAPPLRNGYRIYAALRIKRRCHLHMTYARSSSDTVLPNCAMAASSYGQ</sequence>
<dbReference type="SUPFAM" id="SSF56672">
    <property type="entry name" value="DNA/RNA polymerases"/>
    <property type="match status" value="1"/>
</dbReference>
<organism evidence="2 3">
    <name type="scientific">Trypanosoma cruzi</name>
    <dbReference type="NCBI Taxonomy" id="5693"/>
    <lineage>
        <taxon>Eukaryota</taxon>
        <taxon>Discoba</taxon>
        <taxon>Euglenozoa</taxon>
        <taxon>Kinetoplastea</taxon>
        <taxon>Metakinetoplastina</taxon>
        <taxon>Trypanosomatida</taxon>
        <taxon>Trypanosomatidae</taxon>
        <taxon>Trypanosoma</taxon>
        <taxon>Schizotrypanum</taxon>
    </lineage>
</organism>
<evidence type="ECO:0000259" key="1">
    <source>
        <dbReference type="PROSITE" id="PS50878"/>
    </source>
</evidence>
<reference evidence="2 3" key="1">
    <citation type="journal article" date="2019" name="Genome Biol. Evol.">
        <title>Nanopore Sequencing Significantly Improves Genome Assembly of the Protozoan Parasite Trypanosoma cruzi.</title>
        <authorList>
            <person name="Diaz-Viraque F."/>
            <person name="Pita S."/>
            <person name="Greif G."/>
            <person name="de Souza R.C.M."/>
            <person name="Iraola G."/>
            <person name="Robello C."/>
        </authorList>
    </citation>
    <scope>NUCLEOTIDE SEQUENCE [LARGE SCALE GENOMIC DNA]</scope>
    <source>
        <strain evidence="2 3">Berenice</strain>
    </source>
</reference>
<gene>
    <name evidence="2" type="ORF">ECC02_007301</name>
</gene>
<dbReference type="PROSITE" id="PS50878">
    <property type="entry name" value="RT_POL"/>
    <property type="match status" value="1"/>
</dbReference>
<feature type="domain" description="Reverse transcriptase" evidence="1">
    <location>
        <begin position="1"/>
        <end position="163"/>
    </location>
</feature>
<dbReference type="Proteomes" id="UP000583944">
    <property type="component" value="Unassembled WGS sequence"/>
</dbReference>
<dbReference type="InterPro" id="IPR043502">
    <property type="entry name" value="DNA/RNA_pol_sf"/>
</dbReference>
<dbReference type="VEuPathDB" id="TriTrypDB:ECC02_007301"/>
<name>A0A7J6XZA0_TRYCR</name>
<evidence type="ECO:0000313" key="2">
    <source>
        <dbReference type="EMBL" id="KAF5219663.1"/>
    </source>
</evidence>
<dbReference type="InterPro" id="IPR000477">
    <property type="entry name" value="RT_dom"/>
</dbReference>
<dbReference type="EMBL" id="JABDHM010000065">
    <property type="protein sequence ID" value="KAF5219663.1"/>
    <property type="molecule type" value="Genomic_DNA"/>
</dbReference>
<comment type="caution">
    <text evidence="2">The sequence shown here is derived from an EMBL/GenBank/DDBJ whole genome shotgun (WGS) entry which is preliminary data.</text>
</comment>
<proteinExistence type="predicted"/>
<dbReference type="AlphaFoldDB" id="A0A7J6XZA0"/>